<dbReference type="GO" id="GO:0043138">
    <property type="term" value="F:3'-5' DNA helicase activity"/>
    <property type="evidence" value="ECO:0007669"/>
    <property type="project" value="UniProtKB-EC"/>
</dbReference>
<dbReference type="Pfam" id="PF13361">
    <property type="entry name" value="UvrD_C"/>
    <property type="match status" value="2"/>
</dbReference>
<comment type="caution">
    <text evidence="11">The sequence shown here is derived from an EMBL/GenBank/DDBJ whole genome shotgun (WGS) entry which is preliminary data.</text>
</comment>
<evidence type="ECO:0000256" key="3">
    <source>
        <dbReference type="ARBA" id="ARBA00022806"/>
    </source>
</evidence>
<dbReference type="GO" id="GO:0005524">
    <property type="term" value="F:ATP binding"/>
    <property type="evidence" value="ECO:0007669"/>
    <property type="project" value="UniProtKB-UniRule"/>
</dbReference>
<evidence type="ECO:0000256" key="2">
    <source>
        <dbReference type="ARBA" id="ARBA00022801"/>
    </source>
</evidence>
<dbReference type="InterPro" id="IPR000212">
    <property type="entry name" value="DNA_helicase_UvrD/REP"/>
</dbReference>
<evidence type="ECO:0000259" key="10">
    <source>
        <dbReference type="PROSITE" id="PS51198"/>
    </source>
</evidence>
<dbReference type="Pfam" id="PF00580">
    <property type="entry name" value="UvrD-helicase"/>
    <property type="match status" value="1"/>
</dbReference>
<dbReference type="PROSITE" id="PS51198">
    <property type="entry name" value="UVRD_HELICASE_ATP_BIND"/>
    <property type="match status" value="1"/>
</dbReference>
<evidence type="ECO:0000256" key="9">
    <source>
        <dbReference type="PROSITE-ProRule" id="PRU00560"/>
    </source>
</evidence>
<evidence type="ECO:0000313" key="12">
    <source>
        <dbReference type="Proteomes" id="UP000602050"/>
    </source>
</evidence>
<reference evidence="11" key="2">
    <citation type="submission" date="2020-09" db="EMBL/GenBank/DDBJ databases">
        <authorList>
            <person name="Sun Q."/>
            <person name="Zhou Y."/>
        </authorList>
    </citation>
    <scope>NUCLEOTIDE SEQUENCE</scope>
    <source>
        <strain evidence="11">CGMCC 1.12360</strain>
    </source>
</reference>
<proteinExistence type="predicted"/>
<dbReference type="InterPro" id="IPR014017">
    <property type="entry name" value="DNA_helicase_UvrD-like_C"/>
</dbReference>
<dbReference type="PANTHER" id="PTHR11070:SF2">
    <property type="entry name" value="ATP-DEPENDENT DNA HELICASE SRS2"/>
    <property type="match status" value="1"/>
</dbReference>
<sequence>MITSVSNRAEELKAYSERLAKKWKNYFSLEGLLPGITPTAEQKQVVQSSEKQLIIRGSAGSGKSLMLAYRLIKIMEQAEIPQRILYVTFNQTLIQDTVKRLRQSEKYNQLVKQHDVTISTYHDLVRKILMKECGYQEINRLWMNQQSIKEHESLIDARVKVVLTRFYESGEDKKFERLYKTHTAKFLREEFFWMKANGLITKEKYVEKERTGRGHSPSVTRKQKYTIFHLFEKYNEFMKTNFKVPQLDMEDYALHLLNELKMSPRADFKFDHVLVDEFQDLQPMQIKSLVELTKDSITLVGDDKQRIYKRTPVSYKDLNLRVNARTNQKLTKNFRSTKQIMNLASSIQFIDVENVREDDQHFFREGKKPVIKHFTTNRKMAKEIIRRIKEIHQENPKMTIAVVHRYDKTELNQYGNLKDILSYEFNIIGIEKYGSKFDYNKVKKPIFFTDPFEIKGLEFDYVFLIHFDRFHYPSQIRIKELNEKYGGEKFGDLNYEKDYDEIFNDEKKLLYVAVTRARFELNIYFVAEKYQRVSQFIRDFDTRDYESNFSKKAYKK</sequence>
<evidence type="ECO:0000313" key="11">
    <source>
        <dbReference type="EMBL" id="GFZ76002.1"/>
    </source>
</evidence>
<gene>
    <name evidence="11" type="ORF">GCM10010978_17160</name>
</gene>
<comment type="catalytic activity">
    <reaction evidence="6">
        <text>Couples ATP hydrolysis with the unwinding of duplex DNA by translocating in the 3'-5' direction.</text>
        <dbReference type="EC" id="5.6.2.4"/>
    </reaction>
</comment>
<organism evidence="11 12">
    <name type="scientific">Compostibacillus humi</name>
    <dbReference type="NCBI Taxonomy" id="1245525"/>
    <lineage>
        <taxon>Bacteria</taxon>
        <taxon>Bacillati</taxon>
        <taxon>Bacillota</taxon>
        <taxon>Bacilli</taxon>
        <taxon>Bacillales</taxon>
        <taxon>Bacillaceae</taxon>
        <taxon>Compostibacillus</taxon>
    </lineage>
</organism>
<dbReference type="InterPro" id="IPR014016">
    <property type="entry name" value="UvrD-like_ATP-bd"/>
</dbReference>
<dbReference type="Gene3D" id="3.40.50.300">
    <property type="entry name" value="P-loop containing nucleotide triphosphate hydrolases"/>
    <property type="match status" value="3"/>
</dbReference>
<dbReference type="GO" id="GO:0016787">
    <property type="term" value="F:hydrolase activity"/>
    <property type="evidence" value="ECO:0007669"/>
    <property type="project" value="UniProtKB-UniRule"/>
</dbReference>
<keyword evidence="5" id="KW-0413">Isomerase</keyword>
<keyword evidence="2 9" id="KW-0378">Hydrolase</keyword>
<keyword evidence="3 9" id="KW-0347">Helicase</keyword>
<protein>
    <recommendedName>
        <fullName evidence="7">DNA 3'-5' helicase</fullName>
        <ecNumber evidence="7">5.6.2.4</ecNumber>
    </recommendedName>
</protein>
<keyword evidence="12" id="KW-1185">Reference proteome</keyword>
<dbReference type="EMBL" id="BMEV01000027">
    <property type="protein sequence ID" value="GFZ76002.1"/>
    <property type="molecule type" value="Genomic_DNA"/>
</dbReference>
<evidence type="ECO:0000256" key="8">
    <source>
        <dbReference type="ARBA" id="ARBA00048988"/>
    </source>
</evidence>
<name>A0A8J2XEN2_9BACI</name>
<comment type="catalytic activity">
    <reaction evidence="8">
        <text>ATP + H2O = ADP + phosphate + H(+)</text>
        <dbReference type="Rhea" id="RHEA:13065"/>
        <dbReference type="ChEBI" id="CHEBI:15377"/>
        <dbReference type="ChEBI" id="CHEBI:15378"/>
        <dbReference type="ChEBI" id="CHEBI:30616"/>
        <dbReference type="ChEBI" id="CHEBI:43474"/>
        <dbReference type="ChEBI" id="CHEBI:456216"/>
        <dbReference type="EC" id="5.6.2.4"/>
    </reaction>
</comment>
<dbReference type="RefSeq" id="WP_188391982.1">
    <property type="nucleotide sequence ID" value="NZ_BMEV01000027.1"/>
</dbReference>
<keyword evidence="1 9" id="KW-0547">Nucleotide-binding</keyword>
<dbReference type="EC" id="5.6.2.4" evidence="7"/>
<keyword evidence="4 9" id="KW-0067">ATP-binding</keyword>
<feature type="domain" description="UvrD-like helicase ATP-binding" evidence="10">
    <location>
        <begin position="36"/>
        <end position="337"/>
    </location>
</feature>
<reference evidence="11" key="1">
    <citation type="journal article" date="2014" name="Int. J. Syst. Evol. Microbiol.">
        <title>Complete genome sequence of Corynebacterium casei LMG S-19264T (=DSM 44701T), isolated from a smear-ripened cheese.</title>
        <authorList>
            <consortium name="US DOE Joint Genome Institute (JGI-PGF)"/>
            <person name="Walter F."/>
            <person name="Albersmeier A."/>
            <person name="Kalinowski J."/>
            <person name="Ruckert C."/>
        </authorList>
    </citation>
    <scope>NUCLEOTIDE SEQUENCE</scope>
    <source>
        <strain evidence="11">CGMCC 1.12360</strain>
    </source>
</reference>
<dbReference type="SUPFAM" id="SSF52540">
    <property type="entry name" value="P-loop containing nucleoside triphosphate hydrolases"/>
    <property type="match status" value="1"/>
</dbReference>
<accession>A0A8J2XEN2</accession>
<evidence type="ECO:0000256" key="5">
    <source>
        <dbReference type="ARBA" id="ARBA00023235"/>
    </source>
</evidence>
<dbReference type="GO" id="GO:0003677">
    <property type="term" value="F:DNA binding"/>
    <property type="evidence" value="ECO:0007669"/>
    <property type="project" value="InterPro"/>
</dbReference>
<dbReference type="Proteomes" id="UP000602050">
    <property type="component" value="Unassembled WGS sequence"/>
</dbReference>
<evidence type="ECO:0000256" key="4">
    <source>
        <dbReference type="ARBA" id="ARBA00022840"/>
    </source>
</evidence>
<dbReference type="GO" id="GO:0005829">
    <property type="term" value="C:cytosol"/>
    <property type="evidence" value="ECO:0007669"/>
    <property type="project" value="TreeGrafter"/>
</dbReference>
<dbReference type="AlphaFoldDB" id="A0A8J2XEN2"/>
<feature type="binding site" evidence="9">
    <location>
        <begin position="57"/>
        <end position="64"/>
    </location>
    <ligand>
        <name>ATP</name>
        <dbReference type="ChEBI" id="CHEBI:30616"/>
    </ligand>
</feature>
<evidence type="ECO:0000256" key="1">
    <source>
        <dbReference type="ARBA" id="ARBA00022741"/>
    </source>
</evidence>
<evidence type="ECO:0000256" key="6">
    <source>
        <dbReference type="ARBA" id="ARBA00034617"/>
    </source>
</evidence>
<dbReference type="InterPro" id="IPR027417">
    <property type="entry name" value="P-loop_NTPase"/>
</dbReference>
<dbReference type="PANTHER" id="PTHR11070">
    <property type="entry name" value="UVRD / RECB / PCRA DNA HELICASE FAMILY MEMBER"/>
    <property type="match status" value="1"/>
</dbReference>
<evidence type="ECO:0000256" key="7">
    <source>
        <dbReference type="ARBA" id="ARBA00034808"/>
    </source>
</evidence>
<dbReference type="GO" id="GO:0000725">
    <property type="term" value="P:recombinational repair"/>
    <property type="evidence" value="ECO:0007669"/>
    <property type="project" value="TreeGrafter"/>
</dbReference>